<sequence length="95" mass="10110">MTDLRKAGSSGSPSRNSLPPGVPPAVVEMLTAQVQRMVEESGNPDGFDAASWLNDWLHTSLPALGGDCPVDYLHTPEGVELISRMLASAQTGAYW</sequence>
<dbReference type="EMBL" id="CP034545">
    <property type="protein sequence ID" value="AZQ49641.1"/>
    <property type="molecule type" value="Genomic_DNA"/>
</dbReference>
<dbReference type="InterPro" id="IPR024467">
    <property type="entry name" value="Xre/MbcA/ParS-like_toxin-bd"/>
</dbReference>
<dbReference type="Proteomes" id="UP000277191">
    <property type="component" value="Chromosome 1"/>
</dbReference>
<dbReference type="Pfam" id="PF09722">
    <property type="entry name" value="Xre_MbcA_ParS_C"/>
    <property type="match status" value="1"/>
</dbReference>
<reference evidence="3 4" key="1">
    <citation type="submission" date="2018-12" db="EMBL/GenBank/DDBJ databases">
        <title>Cadmium resistance mechanism in endophytic bacteria Burkholderia cenocepacia YG-3.</title>
        <authorList>
            <person name="Zhang X."/>
            <person name="Wang X."/>
            <person name="Zhu Y."/>
        </authorList>
    </citation>
    <scope>NUCLEOTIDE SEQUENCE [LARGE SCALE GENOMIC DNA]</scope>
    <source>
        <strain evidence="3 4">YG-3</strain>
    </source>
</reference>
<proteinExistence type="predicted"/>
<name>A0A3Q9F579_9BURK</name>
<organism evidence="3 4">
    <name type="scientific">Burkholderia cenocepacia</name>
    <dbReference type="NCBI Taxonomy" id="95486"/>
    <lineage>
        <taxon>Bacteria</taxon>
        <taxon>Pseudomonadati</taxon>
        <taxon>Pseudomonadota</taxon>
        <taxon>Betaproteobacteria</taxon>
        <taxon>Burkholderiales</taxon>
        <taxon>Burkholderiaceae</taxon>
        <taxon>Burkholderia</taxon>
        <taxon>Burkholderia cepacia complex</taxon>
    </lineage>
</organism>
<dbReference type="AlphaFoldDB" id="A0A3Q9F579"/>
<feature type="region of interest" description="Disordered" evidence="1">
    <location>
        <begin position="1"/>
        <end position="24"/>
    </location>
</feature>
<feature type="domain" description="Antitoxin Xre/MbcA/ParS-like toxin-binding" evidence="2">
    <location>
        <begin position="50"/>
        <end position="88"/>
    </location>
</feature>
<accession>A0A3Q9F579</accession>
<evidence type="ECO:0000256" key="1">
    <source>
        <dbReference type="SAM" id="MobiDB-lite"/>
    </source>
</evidence>
<gene>
    <name evidence="3" type="ORF">D5R55_00670</name>
</gene>
<dbReference type="RefSeq" id="WP_126359068.1">
    <property type="nucleotide sequence ID" value="NZ_CP034545.1"/>
</dbReference>
<evidence type="ECO:0000313" key="3">
    <source>
        <dbReference type="EMBL" id="AZQ49641.1"/>
    </source>
</evidence>
<evidence type="ECO:0000313" key="4">
    <source>
        <dbReference type="Proteomes" id="UP000277191"/>
    </source>
</evidence>
<evidence type="ECO:0000259" key="2">
    <source>
        <dbReference type="Pfam" id="PF09722"/>
    </source>
</evidence>
<protein>
    <submittedName>
        <fullName evidence="3">DUF2384 domain-containing protein</fullName>
    </submittedName>
</protein>